<feature type="compositionally biased region" description="Polar residues" evidence="9">
    <location>
        <begin position="503"/>
        <end position="514"/>
    </location>
</feature>
<feature type="region of interest" description="Disordered" evidence="9">
    <location>
        <begin position="650"/>
        <end position="691"/>
    </location>
</feature>
<evidence type="ECO:0000256" key="8">
    <source>
        <dbReference type="ARBA" id="ARBA00023136"/>
    </source>
</evidence>
<feature type="compositionally biased region" description="Pro residues" evidence="9">
    <location>
        <begin position="755"/>
        <end position="765"/>
    </location>
</feature>
<keyword evidence="6" id="KW-0445">Lipid transport</keyword>
<dbReference type="PANTHER" id="PTHR13466">
    <property type="entry name" value="TEX2 PROTEIN-RELATED"/>
    <property type="match status" value="1"/>
</dbReference>
<evidence type="ECO:0000313" key="11">
    <source>
        <dbReference type="EMBL" id="CAF9909343.1"/>
    </source>
</evidence>
<feature type="compositionally biased region" description="Basic and acidic residues" evidence="9">
    <location>
        <begin position="587"/>
        <end position="606"/>
    </location>
</feature>
<organism evidence="11 12">
    <name type="scientific">Heterodermia speciosa</name>
    <dbReference type="NCBI Taxonomy" id="116794"/>
    <lineage>
        <taxon>Eukaryota</taxon>
        <taxon>Fungi</taxon>
        <taxon>Dikarya</taxon>
        <taxon>Ascomycota</taxon>
        <taxon>Pezizomycotina</taxon>
        <taxon>Lecanoromycetes</taxon>
        <taxon>OSLEUM clade</taxon>
        <taxon>Lecanoromycetidae</taxon>
        <taxon>Caliciales</taxon>
        <taxon>Physciaceae</taxon>
        <taxon>Heterodermia</taxon>
    </lineage>
</organism>
<dbReference type="PROSITE" id="PS51847">
    <property type="entry name" value="SMP"/>
    <property type="match status" value="1"/>
</dbReference>
<keyword evidence="8" id="KW-0472">Membrane</keyword>
<feature type="compositionally biased region" description="Polar residues" evidence="9">
    <location>
        <begin position="650"/>
        <end position="667"/>
    </location>
</feature>
<evidence type="ECO:0000259" key="10">
    <source>
        <dbReference type="PROSITE" id="PS51847"/>
    </source>
</evidence>
<evidence type="ECO:0000256" key="2">
    <source>
        <dbReference type="ARBA" id="ARBA00022448"/>
    </source>
</evidence>
<evidence type="ECO:0000256" key="4">
    <source>
        <dbReference type="ARBA" id="ARBA00022824"/>
    </source>
</evidence>
<dbReference type="AlphaFoldDB" id="A0A8H3ERX9"/>
<keyword evidence="3" id="KW-0812">Transmembrane</keyword>
<comment type="subcellular location">
    <subcellularLocation>
        <location evidence="1">Endoplasmic reticulum membrane</location>
    </subcellularLocation>
</comment>
<sequence>MGFLALILVYVFGGLTFLPLLLCGLLLHAHLTFPRTTELLPSPKDISDPGDDGKNIKSTAALAKLGDEFQREHEPDVAAGYFAVCREYVPGGVNGKPPERTTPAGTTVVAPESPSVYQSMYRSLFDRRQGPTLEPGKGNGRTPKRARNVFFVVLRHGHLMLYDDAEQLDPRHVIFLEHHDVSIYGGEEVIPEGELFIKRNSIRLARKTDVENSISSPKPFYFFSENCSDKEDFYFALLHNQEAKSNAGDGPPRPQQYDVKDIITLVQKLHSSEEQLQTRWLNALIGRLFLALYKTHEVEDLLRRKITKKIARVKKPAFLSGIVLRRIDLGEGAPYITNPRLKDLTVDGDCCAEADFKYSGNFRLEVAATARIDLGARFKAREVNLVLAVVVRKLEGHVLIKFKPTPSNRVWISFESMPYIDMTIEPIVSSRQITYNIILRAIESRIREVIAETIVLPHWDDSPFTDTINQLYRGGIWAKSIDEQSDKHTNVPDEVVGDEAEPNTINLTNSSSPQAREDRTMSLSTLPSQVDQVPVPRKAATSIHTFNDSANSAISSGAQKKPPDLPKAIRSRSIASAADPLLSMDNAKIESRQHSTTDDDQRDRKYSDATQAMMAISQRSPPTSPMETPMGTFTDQPGGILEHNTALSDLNTSPETSSTHSRTSINASPRLRDTTTFPDYAPASSISSDTADTRSNVLSIEKKYPTASLGAATAAAKKWGWSVITRNTEQAGQSRPPATLDRAGTPERPIGRGQPLPPPGQPLPFPERKSQFSLPRRKPIPAPSQETKFSIEKPPPLPQRGQDESKSRSSNVPQPPLPKRRRQGSDTEGDRERNELLVVEVPAEPSSPLVESFTGSSKTGSESRRSSSIPEAIDGVKAKGINNIEINATDATT</sequence>
<dbReference type="GO" id="GO:0015914">
    <property type="term" value="P:phospholipid transport"/>
    <property type="evidence" value="ECO:0007669"/>
    <property type="project" value="TreeGrafter"/>
</dbReference>
<evidence type="ECO:0000256" key="9">
    <source>
        <dbReference type="SAM" id="MobiDB-lite"/>
    </source>
</evidence>
<keyword evidence="5" id="KW-1133">Transmembrane helix</keyword>
<reference evidence="11" key="1">
    <citation type="submission" date="2021-03" db="EMBL/GenBank/DDBJ databases">
        <authorList>
            <person name="Tagirdzhanova G."/>
        </authorList>
    </citation>
    <scope>NUCLEOTIDE SEQUENCE</scope>
</reference>
<keyword evidence="7" id="KW-0446">Lipid-binding</keyword>
<dbReference type="GO" id="GO:0008289">
    <property type="term" value="F:lipid binding"/>
    <property type="evidence" value="ECO:0007669"/>
    <property type="project" value="UniProtKB-KW"/>
</dbReference>
<feature type="region of interest" description="Disordered" evidence="9">
    <location>
        <begin position="727"/>
        <end position="871"/>
    </location>
</feature>
<keyword evidence="4" id="KW-0256">Endoplasmic reticulum</keyword>
<dbReference type="OrthoDB" id="26740at2759"/>
<evidence type="ECO:0000256" key="3">
    <source>
        <dbReference type="ARBA" id="ARBA00022692"/>
    </source>
</evidence>
<evidence type="ECO:0000256" key="5">
    <source>
        <dbReference type="ARBA" id="ARBA00022989"/>
    </source>
</evidence>
<proteinExistence type="predicted"/>
<protein>
    <recommendedName>
        <fullName evidence="10">SMP-LTD domain-containing protein</fullName>
    </recommendedName>
</protein>
<comment type="caution">
    <text evidence="11">The sequence shown here is derived from an EMBL/GenBank/DDBJ whole genome shotgun (WGS) entry which is preliminary data.</text>
</comment>
<dbReference type="PANTHER" id="PTHR13466:SF19">
    <property type="entry name" value="NUCLEUS-VACUOLE JUNCTION PROTEIN 2"/>
    <property type="match status" value="1"/>
</dbReference>
<dbReference type="GO" id="GO:0005789">
    <property type="term" value="C:endoplasmic reticulum membrane"/>
    <property type="evidence" value="ECO:0007669"/>
    <property type="project" value="UniProtKB-SubCell"/>
</dbReference>
<evidence type="ECO:0000256" key="6">
    <source>
        <dbReference type="ARBA" id="ARBA00023055"/>
    </source>
</evidence>
<evidence type="ECO:0000256" key="7">
    <source>
        <dbReference type="ARBA" id="ARBA00023121"/>
    </source>
</evidence>
<name>A0A8H3ERX9_9LECA</name>
<feature type="region of interest" description="Disordered" evidence="9">
    <location>
        <begin position="576"/>
        <end position="606"/>
    </location>
</feature>
<dbReference type="GO" id="GO:0032865">
    <property type="term" value="C:ERMES complex"/>
    <property type="evidence" value="ECO:0007669"/>
    <property type="project" value="TreeGrafter"/>
</dbReference>
<accession>A0A8H3ERX9</accession>
<feature type="compositionally biased region" description="Basic and acidic residues" evidence="9">
    <location>
        <begin position="823"/>
        <end position="835"/>
    </location>
</feature>
<evidence type="ECO:0000256" key="1">
    <source>
        <dbReference type="ARBA" id="ARBA00004586"/>
    </source>
</evidence>
<dbReference type="EMBL" id="CAJPDS010000007">
    <property type="protein sequence ID" value="CAF9909343.1"/>
    <property type="molecule type" value="Genomic_DNA"/>
</dbReference>
<dbReference type="GO" id="GO:1990456">
    <property type="term" value="P:mitochondrion-endoplasmic reticulum membrane tethering"/>
    <property type="evidence" value="ECO:0007669"/>
    <property type="project" value="TreeGrafter"/>
</dbReference>
<gene>
    <name evidence="11" type="ORF">HETSPECPRED_008952</name>
</gene>
<dbReference type="Proteomes" id="UP000664521">
    <property type="component" value="Unassembled WGS sequence"/>
</dbReference>
<evidence type="ECO:0000313" key="12">
    <source>
        <dbReference type="Proteomes" id="UP000664521"/>
    </source>
</evidence>
<feature type="domain" description="SMP-LTD" evidence="10">
    <location>
        <begin position="272"/>
        <end position="465"/>
    </location>
</feature>
<keyword evidence="2" id="KW-0813">Transport</keyword>
<keyword evidence="12" id="KW-1185">Reference proteome</keyword>
<dbReference type="Pfam" id="PF15413">
    <property type="entry name" value="PH_11"/>
    <property type="match status" value="1"/>
</dbReference>
<feature type="region of interest" description="Disordered" evidence="9">
    <location>
        <begin position="494"/>
        <end position="520"/>
    </location>
</feature>
<dbReference type="CDD" id="cd21675">
    <property type="entry name" value="SMP_TEX2"/>
    <property type="match status" value="1"/>
</dbReference>
<dbReference type="InterPro" id="IPR031468">
    <property type="entry name" value="SMP_LBD"/>
</dbReference>